<dbReference type="GO" id="GO:0003677">
    <property type="term" value="F:DNA binding"/>
    <property type="evidence" value="ECO:0007669"/>
    <property type="project" value="UniProtKB-UniRule"/>
</dbReference>
<dbReference type="EMBL" id="JAFJMO010000012">
    <property type="protein sequence ID" value="KAJ8260920.1"/>
    <property type="molecule type" value="Genomic_DNA"/>
</dbReference>
<evidence type="ECO:0000256" key="4">
    <source>
        <dbReference type="ARBA" id="ARBA00023125"/>
    </source>
</evidence>
<evidence type="ECO:0000256" key="5">
    <source>
        <dbReference type="PROSITE-ProRule" id="PRU00309"/>
    </source>
</evidence>
<dbReference type="InterPro" id="IPR006612">
    <property type="entry name" value="THAP_Znf"/>
</dbReference>
<dbReference type="GO" id="GO:0008270">
    <property type="term" value="F:zinc ion binding"/>
    <property type="evidence" value="ECO:0007669"/>
    <property type="project" value="UniProtKB-KW"/>
</dbReference>
<keyword evidence="4 5" id="KW-0238">DNA-binding</keyword>
<organism evidence="7 8">
    <name type="scientific">Conger conger</name>
    <name type="common">Conger eel</name>
    <name type="synonym">Muraena conger</name>
    <dbReference type="NCBI Taxonomy" id="82655"/>
    <lineage>
        <taxon>Eukaryota</taxon>
        <taxon>Metazoa</taxon>
        <taxon>Chordata</taxon>
        <taxon>Craniata</taxon>
        <taxon>Vertebrata</taxon>
        <taxon>Euteleostomi</taxon>
        <taxon>Actinopterygii</taxon>
        <taxon>Neopterygii</taxon>
        <taxon>Teleostei</taxon>
        <taxon>Anguilliformes</taxon>
        <taxon>Congridae</taxon>
        <taxon>Conger</taxon>
    </lineage>
</organism>
<evidence type="ECO:0000259" key="6">
    <source>
        <dbReference type="PROSITE" id="PS50950"/>
    </source>
</evidence>
<name>A0A9Q1D742_CONCO</name>
<dbReference type="Gene3D" id="6.20.210.20">
    <property type="entry name" value="THAP domain"/>
    <property type="match status" value="1"/>
</dbReference>
<evidence type="ECO:0000313" key="7">
    <source>
        <dbReference type="EMBL" id="KAJ8260920.1"/>
    </source>
</evidence>
<dbReference type="OrthoDB" id="7312725at2759"/>
<dbReference type="SUPFAM" id="SSF57716">
    <property type="entry name" value="Glucocorticoid receptor-like (DNA-binding domain)"/>
    <property type="match status" value="1"/>
</dbReference>
<evidence type="ECO:0000256" key="2">
    <source>
        <dbReference type="ARBA" id="ARBA00022771"/>
    </source>
</evidence>
<gene>
    <name evidence="7" type="ORF">COCON_G00166430</name>
</gene>
<dbReference type="AlphaFoldDB" id="A0A9Q1D742"/>
<keyword evidence="3" id="KW-0862">Zinc</keyword>
<feature type="domain" description="THAP-type" evidence="6">
    <location>
        <begin position="1"/>
        <end position="83"/>
    </location>
</feature>
<proteinExistence type="predicted"/>
<dbReference type="SMART" id="SM00692">
    <property type="entry name" value="DM3"/>
    <property type="match status" value="1"/>
</dbReference>
<dbReference type="PROSITE" id="PS50950">
    <property type="entry name" value="ZF_THAP"/>
    <property type="match status" value="1"/>
</dbReference>
<dbReference type="PANTHER" id="PTHR47577">
    <property type="entry name" value="THAP DOMAIN-CONTAINING PROTEIN 6"/>
    <property type="match status" value="1"/>
</dbReference>
<sequence length="178" mass="20262">MPESCVAWGCTNRRTIQNRCRGITFHRFPKQRELRRQWEIAVRREGFSASESSVLCSEHFKPEDFDRTGQLVRIRDGTKPSVFIFPTHLQRPVATRKTQASRNAEESLSVDCSLPFPETKPLPTVAHSRTAHKCADVEFASLTHKHTVEVELMGDQIKNEGQLIVHCTSCAPNRCDSE</sequence>
<keyword evidence="2 5" id="KW-0863">Zinc-finger</keyword>
<dbReference type="Pfam" id="PF05485">
    <property type="entry name" value="THAP"/>
    <property type="match status" value="1"/>
</dbReference>
<evidence type="ECO:0000256" key="1">
    <source>
        <dbReference type="ARBA" id="ARBA00022723"/>
    </source>
</evidence>
<evidence type="ECO:0000313" key="8">
    <source>
        <dbReference type="Proteomes" id="UP001152803"/>
    </source>
</evidence>
<keyword evidence="8" id="KW-1185">Reference proteome</keyword>
<dbReference type="InterPro" id="IPR038441">
    <property type="entry name" value="THAP_Znf_sf"/>
</dbReference>
<protein>
    <recommendedName>
        <fullName evidence="6">THAP-type domain-containing protein</fullName>
    </recommendedName>
</protein>
<evidence type="ECO:0000256" key="3">
    <source>
        <dbReference type="ARBA" id="ARBA00022833"/>
    </source>
</evidence>
<accession>A0A9Q1D742</accession>
<keyword evidence="1" id="KW-0479">Metal-binding</keyword>
<comment type="caution">
    <text evidence="7">The sequence shown here is derived from an EMBL/GenBank/DDBJ whole genome shotgun (WGS) entry which is preliminary data.</text>
</comment>
<dbReference type="PANTHER" id="PTHR47577:SF1">
    <property type="entry name" value="THAP DOMAIN-CONTAINING PROTEIN 6"/>
    <property type="match status" value="1"/>
</dbReference>
<dbReference type="SMART" id="SM00980">
    <property type="entry name" value="THAP"/>
    <property type="match status" value="1"/>
</dbReference>
<reference evidence="7" key="1">
    <citation type="journal article" date="2023" name="Science">
        <title>Genome structures resolve the early diversification of teleost fishes.</title>
        <authorList>
            <person name="Parey E."/>
            <person name="Louis A."/>
            <person name="Montfort J."/>
            <person name="Bouchez O."/>
            <person name="Roques C."/>
            <person name="Iampietro C."/>
            <person name="Lluch J."/>
            <person name="Castinel A."/>
            <person name="Donnadieu C."/>
            <person name="Desvignes T."/>
            <person name="Floi Bucao C."/>
            <person name="Jouanno E."/>
            <person name="Wen M."/>
            <person name="Mejri S."/>
            <person name="Dirks R."/>
            <person name="Jansen H."/>
            <person name="Henkel C."/>
            <person name="Chen W.J."/>
            <person name="Zahm M."/>
            <person name="Cabau C."/>
            <person name="Klopp C."/>
            <person name="Thompson A.W."/>
            <person name="Robinson-Rechavi M."/>
            <person name="Braasch I."/>
            <person name="Lecointre G."/>
            <person name="Bobe J."/>
            <person name="Postlethwait J.H."/>
            <person name="Berthelot C."/>
            <person name="Roest Crollius H."/>
            <person name="Guiguen Y."/>
        </authorList>
    </citation>
    <scope>NUCLEOTIDE SEQUENCE</scope>
    <source>
        <strain evidence="7">Concon-B</strain>
    </source>
</reference>
<dbReference type="Proteomes" id="UP001152803">
    <property type="component" value="Unassembled WGS sequence"/>
</dbReference>